<reference evidence="4 5" key="1">
    <citation type="submission" date="2020-03" db="EMBL/GenBank/DDBJ databases">
        <title>WGS of actinomycetes isolated from Thailand.</title>
        <authorList>
            <person name="Thawai C."/>
        </authorList>
    </citation>
    <scope>NUCLEOTIDE SEQUENCE [LARGE SCALE GENOMIC DNA]</scope>
    <source>
        <strain evidence="4 5">NBRC 13905</strain>
    </source>
</reference>
<dbReference type="SUPFAM" id="SSF52317">
    <property type="entry name" value="Class I glutamine amidotransferase-like"/>
    <property type="match status" value="1"/>
</dbReference>
<dbReference type="Pfam" id="PF00652">
    <property type="entry name" value="Ricin_B_lectin"/>
    <property type="match status" value="1"/>
</dbReference>
<accession>A0ABX0YVC3</accession>
<keyword evidence="2" id="KW-0732">Signal</keyword>
<dbReference type="Pfam" id="PF06283">
    <property type="entry name" value="ThuA"/>
    <property type="match status" value="1"/>
</dbReference>
<organism evidence="4 5">
    <name type="scientific">Streptomyces thermoviolaceus subsp. thermoviolaceus</name>
    <dbReference type="NCBI Taxonomy" id="66860"/>
    <lineage>
        <taxon>Bacteria</taxon>
        <taxon>Bacillati</taxon>
        <taxon>Actinomycetota</taxon>
        <taxon>Actinomycetes</taxon>
        <taxon>Kitasatosporales</taxon>
        <taxon>Streptomycetaceae</taxon>
        <taxon>Streptomyces</taxon>
    </lineage>
</organism>
<gene>
    <name evidence="4" type="ORF">HCJ95_12360</name>
</gene>
<dbReference type="InterPro" id="IPR035992">
    <property type="entry name" value="Ricin_B-like_lectins"/>
</dbReference>
<dbReference type="PANTHER" id="PTHR40469:SF2">
    <property type="entry name" value="GALACTOSE-BINDING DOMAIN-LIKE SUPERFAMILY PROTEIN"/>
    <property type="match status" value="1"/>
</dbReference>
<evidence type="ECO:0000256" key="2">
    <source>
        <dbReference type="SAM" id="SignalP"/>
    </source>
</evidence>
<sequence>MRYRTGAAAAAVAGVLLLSACAGGHTPGQGTKTAARTGSQRGAGIEARAGDAEAGGSKRSGSFKVLAFYNGTYDAAHVDFDHEANDWFPQAGGRNGFTYTATTDWNRLTSPDLADYQVVMFLDDYPHNAAQQSAFQKYVSDGGGFIGFHSSAFNSDSGDWPWYHNTFLGTGEFRSNSWGPTSEKLKIEDHGHAVTAKLPGTFTSSVSEWYSWQKDLRQNPDIDILASMDPSTFPIGTDPSQTWRSGYYPIVWTNRHYRMVYNNFGHNAMNYSANTRTSSTFASDQQNQLLLQEIRWAAGRSGQVEPSGGATGTVRGYGGRCVDVQAANAADGTAVQLFDCNGTAAQRWTRSDAGTLTALGKCLDVTGAGTANGTKVQLFDCNGTGSQVWRPGPNGSLVNPQSGKCLDATGPSSANGTRLQIWSCTGADNQKWDLPA</sequence>
<comment type="caution">
    <text evidence="4">The sequence shown here is derived from an EMBL/GenBank/DDBJ whole genome shotgun (WGS) entry which is preliminary data.</text>
</comment>
<feature type="compositionally biased region" description="Polar residues" evidence="1">
    <location>
        <begin position="28"/>
        <end position="40"/>
    </location>
</feature>
<proteinExistence type="predicted"/>
<dbReference type="InterPro" id="IPR000772">
    <property type="entry name" value="Ricin_B_lectin"/>
</dbReference>
<protein>
    <submittedName>
        <fullName evidence="4">1,4-beta-xylanase</fullName>
    </submittedName>
</protein>
<dbReference type="PROSITE" id="PS51257">
    <property type="entry name" value="PROKAR_LIPOPROTEIN"/>
    <property type="match status" value="1"/>
</dbReference>
<evidence type="ECO:0000256" key="1">
    <source>
        <dbReference type="SAM" id="MobiDB-lite"/>
    </source>
</evidence>
<dbReference type="EMBL" id="JAATEL010000010">
    <property type="protein sequence ID" value="NJP15064.1"/>
    <property type="molecule type" value="Genomic_DNA"/>
</dbReference>
<dbReference type="RefSeq" id="WP_168131557.1">
    <property type="nucleotide sequence ID" value="NZ_BMVZ01000014.1"/>
</dbReference>
<evidence type="ECO:0000313" key="4">
    <source>
        <dbReference type="EMBL" id="NJP15064.1"/>
    </source>
</evidence>
<evidence type="ECO:0000259" key="3">
    <source>
        <dbReference type="SMART" id="SM00458"/>
    </source>
</evidence>
<feature type="domain" description="Ricin B lectin" evidence="3">
    <location>
        <begin position="308"/>
        <end position="435"/>
    </location>
</feature>
<dbReference type="PROSITE" id="PS50231">
    <property type="entry name" value="RICIN_B_LECTIN"/>
    <property type="match status" value="1"/>
</dbReference>
<dbReference type="Proteomes" id="UP000635996">
    <property type="component" value="Unassembled WGS sequence"/>
</dbReference>
<feature type="region of interest" description="Disordered" evidence="1">
    <location>
        <begin position="26"/>
        <end position="58"/>
    </location>
</feature>
<name>A0ABX0YVC3_STRTL</name>
<dbReference type="Gene3D" id="2.80.10.50">
    <property type="match status" value="1"/>
</dbReference>
<dbReference type="PANTHER" id="PTHR40469">
    <property type="entry name" value="SECRETED GLYCOSYL HYDROLASE"/>
    <property type="match status" value="1"/>
</dbReference>
<dbReference type="CDD" id="cd23451">
    <property type="entry name" value="beta-trefoil_Ricin_laminarinase"/>
    <property type="match status" value="1"/>
</dbReference>
<dbReference type="InterPro" id="IPR029062">
    <property type="entry name" value="Class_I_gatase-like"/>
</dbReference>
<keyword evidence="5" id="KW-1185">Reference proteome</keyword>
<dbReference type="SUPFAM" id="SSF50370">
    <property type="entry name" value="Ricin B-like lectins"/>
    <property type="match status" value="1"/>
</dbReference>
<dbReference type="SMART" id="SM00458">
    <property type="entry name" value="RICIN"/>
    <property type="match status" value="1"/>
</dbReference>
<feature type="chain" id="PRO_5046442947" evidence="2">
    <location>
        <begin position="23"/>
        <end position="436"/>
    </location>
</feature>
<feature type="signal peptide" evidence="2">
    <location>
        <begin position="1"/>
        <end position="22"/>
    </location>
</feature>
<dbReference type="Gene3D" id="3.40.50.880">
    <property type="match status" value="1"/>
</dbReference>
<dbReference type="InterPro" id="IPR029010">
    <property type="entry name" value="ThuA-like"/>
</dbReference>
<evidence type="ECO:0000313" key="5">
    <source>
        <dbReference type="Proteomes" id="UP000635996"/>
    </source>
</evidence>